<evidence type="ECO:0000313" key="1">
    <source>
        <dbReference type="EMBL" id="OKH20427.1"/>
    </source>
</evidence>
<dbReference type="STRING" id="1921803.NIES593_18800"/>
<dbReference type="EMBL" id="MRCB01000030">
    <property type="protein sequence ID" value="OKH20427.1"/>
    <property type="molecule type" value="Genomic_DNA"/>
</dbReference>
<name>A0A1U7HA03_9CYAN</name>
<proteinExistence type="predicted"/>
<dbReference type="AlphaFoldDB" id="A0A1U7HA03"/>
<keyword evidence="2" id="KW-1185">Reference proteome</keyword>
<accession>A0A1U7HA03</accession>
<evidence type="ECO:0008006" key="3">
    <source>
        <dbReference type="Google" id="ProtNLM"/>
    </source>
</evidence>
<dbReference type="OrthoDB" id="532567at2"/>
<organism evidence="1 2">
    <name type="scientific">Hydrococcus rivularis NIES-593</name>
    <dbReference type="NCBI Taxonomy" id="1921803"/>
    <lineage>
        <taxon>Bacteria</taxon>
        <taxon>Bacillati</taxon>
        <taxon>Cyanobacteriota</taxon>
        <taxon>Cyanophyceae</taxon>
        <taxon>Pleurocapsales</taxon>
        <taxon>Hydrococcaceae</taxon>
        <taxon>Hydrococcus</taxon>
    </lineage>
</organism>
<evidence type="ECO:0000313" key="2">
    <source>
        <dbReference type="Proteomes" id="UP000186868"/>
    </source>
</evidence>
<dbReference type="RefSeq" id="WP_073601045.1">
    <property type="nucleotide sequence ID" value="NZ_MRCB01000030.1"/>
</dbReference>
<gene>
    <name evidence="1" type="ORF">NIES593_18800</name>
</gene>
<sequence>MSQEPVPIARTQRKQKLGDRVRSIADRLKQETEVQIKATSRILSAAAKIAENHDRLIDEVVDMVEEDIDRQTQVHQKKIYTVDLLKQQFKTLREAKTHFRLKASSWAELVKKLNTVSAPNPFPVDRSKISVPERLNAIESELKIMRTEIGEILSLLKRHVLNKE</sequence>
<dbReference type="Proteomes" id="UP000186868">
    <property type="component" value="Unassembled WGS sequence"/>
</dbReference>
<comment type="caution">
    <text evidence="1">The sequence shown here is derived from an EMBL/GenBank/DDBJ whole genome shotgun (WGS) entry which is preliminary data.</text>
</comment>
<protein>
    <recommendedName>
        <fullName evidence="3">Histidine kinase</fullName>
    </recommendedName>
</protein>
<reference evidence="1 2" key="1">
    <citation type="submission" date="2016-11" db="EMBL/GenBank/DDBJ databases">
        <title>Draft Genome Sequences of Nine Cyanobacterial Strains from Diverse Habitats.</title>
        <authorList>
            <person name="Zhu T."/>
            <person name="Hou S."/>
            <person name="Lu X."/>
            <person name="Hess W.R."/>
        </authorList>
    </citation>
    <scope>NUCLEOTIDE SEQUENCE [LARGE SCALE GENOMIC DNA]</scope>
    <source>
        <strain evidence="1 2">NIES-593</strain>
    </source>
</reference>